<dbReference type="GO" id="GO:0005739">
    <property type="term" value="C:mitochondrion"/>
    <property type="evidence" value="ECO:0007669"/>
    <property type="project" value="InterPro"/>
</dbReference>
<feature type="repeat" description="Solcar" evidence="5">
    <location>
        <begin position="32"/>
        <end position="117"/>
    </location>
</feature>
<evidence type="ECO:0000256" key="1">
    <source>
        <dbReference type="ARBA" id="ARBA00004141"/>
    </source>
</evidence>
<dbReference type="GO" id="GO:0016020">
    <property type="term" value="C:membrane"/>
    <property type="evidence" value="ECO:0007669"/>
    <property type="project" value="UniProtKB-SubCell"/>
</dbReference>
<keyword evidence="7" id="KW-1133">Transmembrane helix</keyword>
<sequence length="335" mass="38185">MLVTTPKTMESLGVPNIDSSSGYIRTIEWDMMNKHKFFPLSMLSSFSVRCMLYPFTLIKTRIQIQKRSEVYKGTFDAFQKIVKHEGVRGLYKGFWMSAFQLVSGICYITTYENVRHFLQQRGVKDSQVRALAGGACASLVGQTIIVPFDVISQHMMVLGQVEGHGRSKVVVNPLKINYHGRTKPQIAFDIVQNVYKMDGLKGFYRGYLASISAYVPNSALWWSFYHFYQNQLARFSPEGTSTLLLQCIAAPLGGVTTVLLTNPLDIVRARLQVQRAGNFGHTFKILWTEEQFGIFTKGLSPRLFQSVIFSFTIILGYESVKRFSVNEEYKKEVKW</sequence>
<keyword evidence="3 5" id="KW-0812">Transmembrane</keyword>
<evidence type="ECO:0000256" key="2">
    <source>
        <dbReference type="ARBA" id="ARBA00006375"/>
    </source>
</evidence>
<dbReference type="SUPFAM" id="SSF103506">
    <property type="entry name" value="Mitochondrial carrier"/>
    <property type="match status" value="1"/>
</dbReference>
<name>A0A0N7ZDA0_SCYOL</name>
<dbReference type="InterPro" id="IPR018108">
    <property type="entry name" value="MCP_transmembrane"/>
</dbReference>
<dbReference type="Pfam" id="PF00153">
    <property type="entry name" value="Mito_carr"/>
    <property type="match status" value="3"/>
</dbReference>
<evidence type="ECO:0000313" key="8">
    <source>
        <dbReference type="EMBL" id="JAI66664.1"/>
    </source>
</evidence>
<feature type="repeat" description="Solcar" evidence="5">
    <location>
        <begin position="125"/>
        <end position="231"/>
    </location>
</feature>
<dbReference type="PROSITE" id="PS50920">
    <property type="entry name" value="SOLCAR"/>
    <property type="match status" value="3"/>
</dbReference>
<evidence type="ECO:0000256" key="6">
    <source>
        <dbReference type="RuleBase" id="RU000488"/>
    </source>
</evidence>
<feature type="repeat" description="Solcar" evidence="5">
    <location>
        <begin position="241"/>
        <end position="323"/>
    </location>
</feature>
<dbReference type="InterPro" id="IPR042164">
    <property type="entry name" value="SLC25A44"/>
</dbReference>
<evidence type="ECO:0000256" key="4">
    <source>
        <dbReference type="ARBA" id="ARBA00023136"/>
    </source>
</evidence>
<feature type="transmembrane region" description="Helical" evidence="7">
    <location>
        <begin position="206"/>
        <end position="223"/>
    </location>
</feature>
<keyword evidence="4 5" id="KW-0472">Membrane</keyword>
<accession>A0A0N7ZDA0</accession>
<comment type="subcellular location">
    <subcellularLocation>
        <location evidence="1">Membrane</location>
        <topology evidence="1">Multi-pass membrane protein</topology>
    </subcellularLocation>
</comment>
<dbReference type="Gene3D" id="1.50.40.10">
    <property type="entry name" value="Mitochondrial carrier domain"/>
    <property type="match status" value="2"/>
</dbReference>
<organism evidence="8">
    <name type="scientific">Scylla olivacea</name>
    <name type="common">Orange mud crab</name>
    <name type="synonym">Cancer olivacea</name>
    <dbReference type="NCBI Taxonomy" id="85551"/>
    <lineage>
        <taxon>Eukaryota</taxon>
        <taxon>Metazoa</taxon>
        <taxon>Ecdysozoa</taxon>
        <taxon>Arthropoda</taxon>
        <taxon>Crustacea</taxon>
        <taxon>Multicrustacea</taxon>
        <taxon>Malacostraca</taxon>
        <taxon>Eumalacostraca</taxon>
        <taxon>Eucarida</taxon>
        <taxon>Decapoda</taxon>
        <taxon>Pleocyemata</taxon>
        <taxon>Brachyura</taxon>
        <taxon>Eubrachyura</taxon>
        <taxon>Portunoidea</taxon>
        <taxon>Portunidae</taxon>
        <taxon>Portuninae</taxon>
        <taxon>Scylla</taxon>
    </lineage>
</organism>
<evidence type="ECO:0000256" key="3">
    <source>
        <dbReference type="ARBA" id="ARBA00022692"/>
    </source>
</evidence>
<dbReference type="InterPro" id="IPR023395">
    <property type="entry name" value="MCP_dom_sf"/>
</dbReference>
<dbReference type="GO" id="GO:0009083">
    <property type="term" value="P:branched-chain amino acid catabolic process"/>
    <property type="evidence" value="ECO:0007669"/>
    <property type="project" value="InterPro"/>
</dbReference>
<protein>
    <recommendedName>
        <fullName evidence="9">Solute carrier family 25 member 44</fullName>
    </recommendedName>
</protein>
<evidence type="ECO:0008006" key="9">
    <source>
        <dbReference type="Google" id="ProtNLM"/>
    </source>
</evidence>
<dbReference type="EMBL" id="GDRN01048272">
    <property type="protein sequence ID" value="JAI66664.1"/>
    <property type="molecule type" value="Transcribed_RNA"/>
</dbReference>
<dbReference type="AlphaFoldDB" id="A0A0N7ZDA0"/>
<keyword evidence="6" id="KW-0813">Transport</keyword>
<dbReference type="PANTHER" id="PTHR46314:SF2">
    <property type="entry name" value="SOLUTE CARRIER FAMILY 25 MEMBER 44"/>
    <property type="match status" value="1"/>
</dbReference>
<dbReference type="PANTHER" id="PTHR46314">
    <property type="entry name" value="SOLUTE CARRIER FAMILY 25 MEMBER 44"/>
    <property type="match status" value="1"/>
</dbReference>
<reference evidence="8" key="1">
    <citation type="submission" date="2015-09" db="EMBL/GenBank/DDBJ databases">
        <title>Scylla olivacea transcriptome.</title>
        <authorList>
            <person name="Ikhwanuddin M."/>
        </authorList>
    </citation>
    <scope>NUCLEOTIDE SEQUENCE</scope>
</reference>
<dbReference type="GO" id="GO:0015658">
    <property type="term" value="F:branched-chain amino acid transmembrane transporter activity"/>
    <property type="evidence" value="ECO:0007669"/>
    <property type="project" value="InterPro"/>
</dbReference>
<evidence type="ECO:0000256" key="7">
    <source>
        <dbReference type="SAM" id="Phobius"/>
    </source>
</evidence>
<feature type="transmembrane region" description="Helical" evidence="7">
    <location>
        <begin position="243"/>
        <end position="261"/>
    </location>
</feature>
<evidence type="ECO:0000256" key="5">
    <source>
        <dbReference type="PROSITE-ProRule" id="PRU00282"/>
    </source>
</evidence>
<comment type="similarity">
    <text evidence="2 6">Belongs to the mitochondrial carrier (TC 2.A.29) family.</text>
</comment>
<proteinExistence type="inferred from homology"/>